<dbReference type="SMART" id="SM01019">
    <property type="entry name" value="B3"/>
    <property type="match status" value="1"/>
</dbReference>
<evidence type="ECO:0000256" key="5">
    <source>
        <dbReference type="ARBA" id="ARBA00023015"/>
    </source>
</evidence>
<dbReference type="PANTHER" id="PTHR31384">
    <property type="entry name" value="AUXIN RESPONSE FACTOR 4-RELATED"/>
    <property type="match status" value="1"/>
</dbReference>
<dbReference type="Proteomes" id="UP000006038">
    <property type="component" value="Chromosome 9"/>
</dbReference>
<dbReference type="SUPFAM" id="SSF101936">
    <property type="entry name" value="DNA-binding pseudobarrel domain"/>
    <property type="match status" value="1"/>
</dbReference>
<reference evidence="12" key="2">
    <citation type="submission" date="2013-04" db="UniProtKB">
        <authorList>
            <consortium name="EnsemblPlants"/>
        </authorList>
    </citation>
    <scope>IDENTIFICATION</scope>
</reference>
<dbReference type="InterPro" id="IPR044835">
    <property type="entry name" value="ARF_plant"/>
</dbReference>
<dbReference type="InterPro" id="IPR027417">
    <property type="entry name" value="P-loop_NTPase"/>
</dbReference>
<dbReference type="EnsemblPlants" id="OB09G15010.1">
    <property type="protein sequence ID" value="OB09G15010.1"/>
    <property type="gene ID" value="OB09G15010"/>
</dbReference>
<comment type="subcellular location">
    <subcellularLocation>
        <location evidence="2 10">Nucleus</location>
    </subcellularLocation>
</comment>
<dbReference type="SUPFAM" id="SSF52540">
    <property type="entry name" value="P-loop containing nucleoside triphosphate hydrolases"/>
    <property type="match status" value="1"/>
</dbReference>
<accession>J3MWX2</accession>
<comment type="function">
    <text evidence="1 10">Auxin response factors (ARFs) are transcriptional factors that bind specifically to the DNA sequence 5'-TGTCTC-3' found in the auxin-responsive promoter elements (AuxREs).</text>
</comment>
<organism evidence="12">
    <name type="scientific">Oryza brachyantha</name>
    <name type="common">malo sina</name>
    <dbReference type="NCBI Taxonomy" id="4533"/>
    <lineage>
        <taxon>Eukaryota</taxon>
        <taxon>Viridiplantae</taxon>
        <taxon>Streptophyta</taxon>
        <taxon>Embryophyta</taxon>
        <taxon>Tracheophyta</taxon>
        <taxon>Spermatophyta</taxon>
        <taxon>Magnoliopsida</taxon>
        <taxon>Liliopsida</taxon>
        <taxon>Poales</taxon>
        <taxon>Poaceae</taxon>
        <taxon>BOP clade</taxon>
        <taxon>Oryzoideae</taxon>
        <taxon>Oryzeae</taxon>
        <taxon>Oryzinae</taxon>
        <taxon>Oryza</taxon>
    </lineage>
</organism>
<dbReference type="Pfam" id="PF06507">
    <property type="entry name" value="ARF_AD"/>
    <property type="match status" value="1"/>
</dbReference>
<proteinExistence type="inferred from homology"/>
<dbReference type="CDD" id="cd10017">
    <property type="entry name" value="B3_DNA"/>
    <property type="match status" value="1"/>
</dbReference>
<evidence type="ECO:0000313" key="13">
    <source>
        <dbReference type="Proteomes" id="UP000006038"/>
    </source>
</evidence>
<dbReference type="InterPro" id="IPR056789">
    <property type="entry name" value="LRR_R13L1-DRL21"/>
</dbReference>
<dbReference type="InterPro" id="IPR010525">
    <property type="entry name" value="ARF_dom"/>
</dbReference>
<dbReference type="Pfam" id="PF23559">
    <property type="entry name" value="WHD_DRP"/>
    <property type="match status" value="1"/>
</dbReference>
<dbReference type="GO" id="GO:0043531">
    <property type="term" value="F:ADP binding"/>
    <property type="evidence" value="ECO:0007669"/>
    <property type="project" value="InterPro"/>
</dbReference>
<feature type="domain" description="TF-B3" evidence="11">
    <location>
        <begin position="186"/>
        <end position="251"/>
    </location>
</feature>
<evidence type="ECO:0000256" key="3">
    <source>
        <dbReference type="ARBA" id="ARBA00007853"/>
    </source>
</evidence>
<evidence type="ECO:0000256" key="7">
    <source>
        <dbReference type="ARBA" id="ARBA00023163"/>
    </source>
</evidence>
<evidence type="ECO:0000256" key="2">
    <source>
        <dbReference type="ARBA" id="ARBA00004123"/>
    </source>
</evidence>
<dbReference type="eggNOG" id="KOG4658">
    <property type="taxonomic scope" value="Eukaryota"/>
</dbReference>
<dbReference type="Pfam" id="PF02362">
    <property type="entry name" value="B3"/>
    <property type="match status" value="1"/>
</dbReference>
<dbReference type="Gramene" id="OB09G15010.1">
    <property type="protein sequence ID" value="OB09G15010.1"/>
    <property type="gene ID" value="OB09G15010"/>
</dbReference>
<evidence type="ECO:0000259" key="11">
    <source>
        <dbReference type="PROSITE" id="PS50863"/>
    </source>
</evidence>
<keyword evidence="8 10" id="KW-0539">Nucleus</keyword>
<evidence type="ECO:0000256" key="8">
    <source>
        <dbReference type="ARBA" id="ARBA00023242"/>
    </source>
</evidence>
<dbReference type="PROSITE" id="PS50863">
    <property type="entry name" value="B3"/>
    <property type="match status" value="1"/>
</dbReference>
<dbReference type="InterPro" id="IPR002182">
    <property type="entry name" value="NB-ARC"/>
</dbReference>
<dbReference type="Gene3D" id="3.40.50.300">
    <property type="entry name" value="P-loop containing nucleotide triphosphate hydrolases"/>
    <property type="match status" value="1"/>
</dbReference>
<protein>
    <recommendedName>
        <fullName evidence="10">Auxin response factor</fullName>
    </recommendedName>
</protein>
<dbReference type="InterPro" id="IPR015300">
    <property type="entry name" value="DNA-bd_pseudobarrel_sf"/>
</dbReference>
<dbReference type="HOGENOM" id="CLU_247358_0_0_1"/>
<evidence type="ECO:0000313" key="12">
    <source>
        <dbReference type="EnsemblPlants" id="OB09G15010.1"/>
    </source>
</evidence>
<keyword evidence="9 10" id="KW-0927">Auxin signaling pathway</keyword>
<keyword evidence="4" id="KW-0611">Plant defense</keyword>
<dbReference type="Pfam" id="PF25019">
    <property type="entry name" value="LRR_R13L1-DRL21"/>
    <property type="match status" value="1"/>
</dbReference>
<reference evidence="12" key="1">
    <citation type="journal article" date="2013" name="Nat. Commun.">
        <title>Whole-genome sequencing of Oryza brachyantha reveals mechanisms underlying Oryza genome evolution.</title>
        <authorList>
            <person name="Chen J."/>
            <person name="Huang Q."/>
            <person name="Gao D."/>
            <person name="Wang J."/>
            <person name="Lang Y."/>
            <person name="Liu T."/>
            <person name="Li B."/>
            <person name="Bai Z."/>
            <person name="Luis Goicoechea J."/>
            <person name="Liang C."/>
            <person name="Chen C."/>
            <person name="Zhang W."/>
            <person name="Sun S."/>
            <person name="Liao Y."/>
            <person name="Zhang X."/>
            <person name="Yang L."/>
            <person name="Song C."/>
            <person name="Wang M."/>
            <person name="Shi J."/>
            <person name="Liu G."/>
            <person name="Liu J."/>
            <person name="Zhou H."/>
            <person name="Zhou W."/>
            <person name="Yu Q."/>
            <person name="An N."/>
            <person name="Chen Y."/>
            <person name="Cai Q."/>
            <person name="Wang B."/>
            <person name="Liu B."/>
            <person name="Min J."/>
            <person name="Huang Y."/>
            <person name="Wu H."/>
            <person name="Li Z."/>
            <person name="Zhang Y."/>
            <person name="Yin Y."/>
            <person name="Song W."/>
            <person name="Jiang J."/>
            <person name="Jackson S.A."/>
            <person name="Wing R.A."/>
            <person name="Wang J."/>
            <person name="Chen M."/>
        </authorList>
    </citation>
    <scope>NUCLEOTIDE SEQUENCE [LARGE SCALE GENOMIC DNA]</scope>
    <source>
        <strain evidence="12">cv. IRGC 101232</strain>
    </source>
</reference>
<dbReference type="GO" id="GO:0005634">
    <property type="term" value="C:nucleus"/>
    <property type="evidence" value="ECO:0007669"/>
    <property type="project" value="UniProtKB-SubCell"/>
</dbReference>
<dbReference type="STRING" id="4533.J3MWX2"/>
<dbReference type="Gene3D" id="1.10.10.10">
    <property type="entry name" value="Winged helix-like DNA-binding domain superfamily/Winged helix DNA-binding domain"/>
    <property type="match status" value="1"/>
</dbReference>
<keyword evidence="7 10" id="KW-0804">Transcription</keyword>
<comment type="similarity">
    <text evidence="3 10">Belongs to the ARF family.</text>
</comment>
<dbReference type="PANTHER" id="PTHR31384:SF160">
    <property type="entry name" value="AUXIN RESPONSE FACTOR 16"/>
    <property type="match status" value="1"/>
</dbReference>
<comment type="subunit">
    <text evidence="10">Homodimers and heterodimers.</text>
</comment>
<dbReference type="SUPFAM" id="SSF52058">
    <property type="entry name" value="L domain-like"/>
    <property type="match status" value="1"/>
</dbReference>
<evidence type="ECO:0000256" key="4">
    <source>
        <dbReference type="ARBA" id="ARBA00022821"/>
    </source>
</evidence>
<dbReference type="InterPro" id="IPR036388">
    <property type="entry name" value="WH-like_DNA-bd_sf"/>
</dbReference>
<keyword evidence="5 10" id="KW-0805">Transcription regulation</keyword>
<evidence type="ECO:0000256" key="10">
    <source>
        <dbReference type="RuleBase" id="RU004561"/>
    </source>
</evidence>
<keyword evidence="13" id="KW-1185">Reference proteome</keyword>
<dbReference type="Pfam" id="PF00931">
    <property type="entry name" value="NB-ARC"/>
    <property type="match status" value="1"/>
</dbReference>
<dbReference type="InterPro" id="IPR032675">
    <property type="entry name" value="LRR_dom_sf"/>
</dbReference>
<evidence type="ECO:0000256" key="9">
    <source>
        <dbReference type="ARBA" id="ARBA00023294"/>
    </source>
</evidence>
<dbReference type="GO" id="GO:0006355">
    <property type="term" value="P:regulation of DNA-templated transcription"/>
    <property type="evidence" value="ECO:0007669"/>
    <property type="project" value="InterPro"/>
</dbReference>
<dbReference type="Gene3D" id="2.30.30.1040">
    <property type="match status" value="1"/>
</dbReference>
<dbReference type="FunFam" id="2.30.30.1040:FF:000002">
    <property type="entry name" value="Auxin response factor"/>
    <property type="match status" value="1"/>
</dbReference>
<evidence type="ECO:0000256" key="1">
    <source>
        <dbReference type="ARBA" id="ARBA00003182"/>
    </source>
</evidence>
<dbReference type="GO" id="GO:0006952">
    <property type="term" value="P:defense response"/>
    <property type="evidence" value="ECO:0007669"/>
    <property type="project" value="UniProtKB-KW"/>
</dbReference>
<dbReference type="InterPro" id="IPR003340">
    <property type="entry name" value="B3_DNA-bd"/>
</dbReference>
<dbReference type="Gene3D" id="2.40.330.10">
    <property type="entry name" value="DNA-binding pseudobarrel domain"/>
    <property type="match status" value="1"/>
</dbReference>
<sequence>MESEGDIPSSCGNERFRKMATLVDSAAKERERENDKCLDPQLWHACAGDMVQMPPVNSKVYYFPQGHEEHAHAQGQGPVEFPAGRVPALVLCRVAGVRFMAEPDTDEVFAKIRLVPVRANEQGYPADADADDGIDAAAQEEKPASFAKMLTQSDAISGGMFSHFSVSRYCSKTIFRRLDCSTDPPSQTILAKDVHGVVWKFRHIYHDMPLCHRLTTGWSTFVKQKKLVAGDSVVFMRTKNGDLRVGIRRGKKGGVGGPKLLPPPLLPEIANYGGFPMFLRSDDDSNKMAAAAASGKVRARVRPEEVVEAANLAVSGQPFEVVYYPRASTPEFCVKAGPVIAAMRTQWLAGMRFKMAFESEDSSRISWFMGTVSAVQAADPVRWPNSPWRILKVSWDEPYLLWNVKRVSPWSVELVLNKPAIHLAPFSPSMKRPREPLYLDLSTIDDQFPTPMFGGNPIARGIGTPTGEQGAKHAQFVESVDSQSRFKYHFDREVDSIGEDFSTSRYWYLAIQKEWRPDNTELTGEGTSGPAWNSIVQTKTYQYLPNVEQWMQDKPVMLQRALSRMHDLVNVAELWVHKDAVARLLQEAKDEVYSAENLLDELDYYELQSKVNQNTNPFRFPLHFEILMDWIHTNIDHLIGQMGNLGLQDMRHMSMDKSLHQKVDLFHEETIVGRGKDLMELLIRVLDFQGRSSTSDREQASCTSVLDLDQTRSENVCVLPIVGSGGVGKTTLVHQIFNEKRIQDHFDQQIWLCVSDGFDEKKLITRLLCSLADNELKSDDLSCLQRFLTNGIIHHSKRFLLVLDDMQEDVCKEEFNGWKGFLAPLECARPGSTILVTTRSLKVAEHLGTKKHFVLDGLPEESLWELFRMHAFGSDYTNRNQELEGIGRSIVARLNGSSLGAKILGRLLSLKLDGIYWKSILESELWDLPHQEVISSNPALLLSYQYMPSPLRHCFSFCSLYPKGYSLEAELLVNCWVAVGLVAPYGDMLAADIGHLYFQQLVDRSFLQRVTSSKYVMHGLLYDMAHQISSSECFVIKGSGDLSRIPPKVRHVSILNYSGLSSSDLESLQNYSTLRSVVCIGINSDALTASVLETWFNHLTNIRMLKFISCQPKEIPGNVGNLICLRYLDISSCELEVLPDSFWRLHKLEILDAQNCRFDCVPKEIVKLVNLRKVRLKGGLIDQLGCVPGVGKLIFLQEMPYYAVDDTPGRRIEELENMNHLRGALEISGLHHVTGKEQAAGASLDKKIHLDTLTLSWHDSIRPDKHNSNLEMEVLESLRPSPSIKNLEMRFYMGSGFNPSWFYMGSEFHPIWFLYGKEDEPISGRLESLSISSCPNIVSLFVTETSSSSSNGSSPVFRSLTKLCITWCRKLRSLDNLLDPLLLPKIRVIQISNCEELASLPTDQLGEFAHLEDLEVSHCWSLGWERGLTLPSSLKSLKLEACGEPMDPALSRGLRGLPAITTLELQFCSGLESIGAEVWSGLTSLRRLKIFCCQELSSIGGAESIARVEEVDIRHCPKLTELEQPFQRG</sequence>
<name>J3MWX2_ORYBR</name>
<keyword evidence="6 10" id="KW-0238">DNA-binding</keyword>
<dbReference type="GO" id="GO:0003677">
    <property type="term" value="F:DNA binding"/>
    <property type="evidence" value="ECO:0007669"/>
    <property type="project" value="UniProtKB-KW"/>
</dbReference>
<dbReference type="InterPro" id="IPR058922">
    <property type="entry name" value="WHD_DRP"/>
</dbReference>
<evidence type="ECO:0000256" key="6">
    <source>
        <dbReference type="ARBA" id="ARBA00023125"/>
    </source>
</evidence>
<dbReference type="GO" id="GO:0009734">
    <property type="term" value="P:auxin-activated signaling pathway"/>
    <property type="evidence" value="ECO:0007669"/>
    <property type="project" value="UniProtKB-KW"/>
</dbReference>
<dbReference type="PRINTS" id="PR00364">
    <property type="entry name" value="DISEASERSIST"/>
</dbReference>
<dbReference type="Gene3D" id="3.80.10.10">
    <property type="entry name" value="Ribonuclease Inhibitor"/>
    <property type="match status" value="2"/>
</dbReference>